<proteinExistence type="predicted"/>
<protein>
    <submittedName>
        <fullName evidence="3">Uncharacterized protein</fullName>
    </submittedName>
</protein>
<feature type="compositionally biased region" description="Polar residues" evidence="2">
    <location>
        <begin position="990"/>
        <end position="1001"/>
    </location>
</feature>
<evidence type="ECO:0000256" key="2">
    <source>
        <dbReference type="SAM" id="MobiDB-lite"/>
    </source>
</evidence>
<feature type="region of interest" description="Disordered" evidence="2">
    <location>
        <begin position="964"/>
        <end position="1001"/>
    </location>
</feature>
<evidence type="ECO:0000256" key="1">
    <source>
        <dbReference type="SAM" id="Coils"/>
    </source>
</evidence>
<dbReference type="EMBL" id="JALLPJ020000719">
    <property type="protein sequence ID" value="KAL3784649.1"/>
    <property type="molecule type" value="Genomic_DNA"/>
</dbReference>
<dbReference type="AlphaFoldDB" id="A0ABD3PA95"/>
<dbReference type="Proteomes" id="UP001530400">
    <property type="component" value="Unassembled WGS sequence"/>
</dbReference>
<accession>A0ABD3PA95</accession>
<comment type="caution">
    <text evidence="3">The sequence shown here is derived from an EMBL/GenBank/DDBJ whole genome shotgun (WGS) entry which is preliminary data.</text>
</comment>
<feature type="region of interest" description="Disordered" evidence="2">
    <location>
        <begin position="876"/>
        <end position="921"/>
    </location>
</feature>
<name>A0ABD3PA95_9STRA</name>
<sequence length="1001" mass="112896">MDELASQIALISSHGGLKIDLKPLESVLLGIAQELKNHEVIFSKLPEIEAVLSGLRRDLNKLRVALELAAAQEQHYDDNTLLESNDADSVIPSISADATTQNSYGLRKDSIDPIRQRRAEQNDKTTEAAMANGLRDAKAKIRQLQQDRDESLANSLEVDGTIRSIRNDLLKMQQKLAASISTSQLHTFQQSLAAKHSQVEAHLTDFQSKFREEVHQSINEYLADIKSSFSSFETFLRQRQDKTETRVALCAKEYDVAAFRDDVESNVTSLMNKTAFLDDTARAQGKALAAIQQKNALSMFHRRFSEWKRNALKLGMSQWKQSVRRQARYEKNKVSQKRVMKKILTNIMSRRKCIGFEKWIKYRNWHRETERLKIKATSLVCERLKIYLTSSKTEAFNKWRRMAVAHKMKCSRSSGKVGSNFITGELENHSEGEAASLTESRQNQYDLHAIVDSLKNDSYGASCALAQELKNVKQHDLAALRRDVIDGHQHLMSVTVSMVDDAVQKIDISAQELRTSLTRRLDGCDAQFHPIYSQLKELNNLLQSHKTQLKNIEESNRKRFDILFHYNDSLEKRLSVVEELANNTSSQVASMMEEQSKSSNAIQQLNQVISLNEARREEESTALREVMDRFGDELLRTKVTLGHTQVRCETLESELAITKKELAHFQDVSQSQSEKVSAAMNQPGIRQPNLDRIVRVGHAYENLAKEKNYVTGINVMATMICITGPSMKSDGEKLQREEQVDIPAEIAAFAHDYAEWIAYQAGHESLLRLIAGTNPDEQVYAEDDIFARRKILLEELKTNLSTELERVSYPGVVDPPDATTRGLGLRWEARAIFLARIMDATKAALTKHDHLSLPGQTRLGRSRPASANVTVCVACDRPMRKKSSHDQRPESVRENRGEKSSKKMKEGQQGQNNLLESSPTVHMRFVDTNDSISTRRLQSAASVSNESSKQLNAFGLGEHFGSQSDLSVTQRSASAGRLVRGSHLAESIKENSMSQSNDLFA</sequence>
<organism evidence="3 4">
    <name type="scientific">Cyclotella atomus</name>
    <dbReference type="NCBI Taxonomy" id="382360"/>
    <lineage>
        <taxon>Eukaryota</taxon>
        <taxon>Sar</taxon>
        <taxon>Stramenopiles</taxon>
        <taxon>Ochrophyta</taxon>
        <taxon>Bacillariophyta</taxon>
        <taxon>Coscinodiscophyceae</taxon>
        <taxon>Thalassiosirophycidae</taxon>
        <taxon>Stephanodiscales</taxon>
        <taxon>Stephanodiscaceae</taxon>
        <taxon>Cyclotella</taxon>
    </lineage>
</organism>
<reference evidence="3 4" key="1">
    <citation type="submission" date="2024-10" db="EMBL/GenBank/DDBJ databases">
        <title>Updated reference genomes for cyclostephanoid diatoms.</title>
        <authorList>
            <person name="Roberts W.R."/>
            <person name="Alverson A.J."/>
        </authorList>
    </citation>
    <scope>NUCLEOTIDE SEQUENCE [LARGE SCALE GENOMIC DNA]</scope>
    <source>
        <strain evidence="3 4">AJA010-31</strain>
    </source>
</reference>
<feature type="compositionally biased region" description="Polar residues" evidence="2">
    <location>
        <begin position="908"/>
        <end position="920"/>
    </location>
</feature>
<gene>
    <name evidence="3" type="ORF">ACHAWO_013447</name>
</gene>
<feature type="compositionally biased region" description="Basic and acidic residues" evidence="2">
    <location>
        <begin position="884"/>
        <end position="906"/>
    </location>
</feature>
<evidence type="ECO:0000313" key="3">
    <source>
        <dbReference type="EMBL" id="KAL3784649.1"/>
    </source>
</evidence>
<feature type="compositionally biased region" description="Polar residues" evidence="2">
    <location>
        <begin position="964"/>
        <end position="973"/>
    </location>
</feature>
<evidence type="ECO:0000313" key="4">
    <source>
        <dbReference type="Proteomes" id="UP001530400"/>
    </source>
</evidence>
<keyword evidence="4" id="KW-1185">Reference proteome</keyword>
<feature type="coiled-coil region" evidence="1">
    <location>
        <begin position="535"/>
        <end position="587"/>
    </location>
</feature>
<keyword evidence="1" id="KW-0175">Coiled coil</keyword>